<protein>
    <submittedName>
        <fullName evidence="2">Uncharacterized protein</fullName>
    </submittedName>
</protein>
<feature type="region of interest" description="Disordered" evidence="1">
    <location>
        <begin position="36"/>
        <end position="59"/>
    </location>
</feature>
<keyword evidence="3" id="KW-1185">Reference proteome</keyword>
<evidence type="ECO:0000256" key="1">
    <source>
        <dbReference type="SAM" id="MobiDB-lite"/>
    </source>
</evidence>
<gene>
    <name evidence="2" type="ORF">B0T17DRAFT_535338</name>
</gene>
<dbReference type="Proteomes" id="UP001174934">
    <property type="component" value="Unassembled WGS sequence"/>
</dbReference>
<organism evidence="2 3">
    <name type="scientific">Bombardia bombarda</name>
    <dbReference type="NCBI Taxonomy" id="252184"/>
    <lineage>
        <taxon>Eukaryota</taxon>
        <taxon>Fungi</taxon>
        <taxon>Dikarya</taxon>
        <taxon>Ascomycota</taxon>
        <taxon>Pezizomycotina</taxon>
        <taxon>Sordariomycetes</taxon>
        <taxon>Sordariomycetidae</taxon>
        <taxon>Sordariales</taxon>
        <taxon>Lasiosphaeriaceae</taxon>
        <taxon>Bombardia</taxon>
    </lineage>
</organism>
<accession>A0AA39WUQ1</accession>
<proteinExistence type="predicted"/>
<evidence type="ECO:0000313" key="2">
    <source>
        <dbReference type="EMBL" id="KAK0621901.1"/>
    </source>
</evidence>
<reference evidence="2" key="1">
    <citation type="submission" date="2023-06" db="EMBL/GenBank/DDBJ databases">
        <title>Genome-scale phylogeny and comparative genomics of the fungal order Sordariales.</title>
        <authorList>
            <consortium name="Lawrence Berkeley National Laboratory"/>
            <person name="Hensen N."/>
            <person name="Bonometti L."/>
            <person name="Westerberg I."/>
            <person name="Brannstrom I.O."/>
            <person name="Guillou S."/>
            <person name="Cros-Aarteil S."/>
            <person name="Calhoun S."/>
            <person name="Haridas S."/>
            <person name="Kuo A."/>
            <person name="Mondo S."/>
            <person name="Pangilinan J."/>
            <person name="Riley R."/>
            <person name="LaButti K."/>
            <person name="Andreopoulos B."/>
            <person name="Lipzen A."/>
            <person name="Chen C."/>
            <person name="Yanf M."/>
            <person name="Daum C."/>
            <person name="Ng V."/>
            <person name="Clum A."/>
            <person name="Steindorff A."/>
            <person name="Ohm R."/>
            <person name="Martin F."/>
            <person name="Silar P."/>
            <person name="Natvig D."/>
            <person name="Lalanne C."/>
            <person name="Gautier V."/>
            <person name="Ament-velasquez S.L."/>
            <person name="Kruys A."/>
            <person name="Hutchinson M.I."/>
            <person name="Powell A.J."/>
            <person name="Barry K."/>
            <person name="Miller A.N."/>
            <person name="Grigoriev I.V."/>
            <person name="Debuchy R."/>
            <person name="Gladieux P."/>
            <person name="Thoren M.H."/>
            <person name="Johannesson H."/>
        </authorList>
    </citation>
    <scope>NUCLEOTIDE SEQUENCE</scope>
    <source>
        <strain evidence="2">SMH3391-2</strain>
    </source>
</reference>
<dbReference type="AlphaFoldDB" id="A0AA39WUQ1"/>
<evidence type="ECO:0000313" key="3">
    <source>
        <dbReference type="Proteomes" id="UP001174934"/>
    </source>
</evidence>
<name>A0AA39WUQ1_9PEZI</name>
<sequence length="59" mass="6911">MKEQINRHPRRSHIIPYHTQSPTCLPILSVYPSAIAPPHKKQQVPSNNTSKSRQRMHRM</sequence>
<dbReference type="EMBL" id="JAULSR010000004">
    <property type="protein sequence ID" value="KAK0621901.1"/>
    <property type="molecule type" value="Genomic_DNA"/>
</dbReference>
<comment type="caution">
    <text evidence="2">The sequence shown here is derived from an EMBL/GenBank/DDBJ whole genome shotgun (WGS) entry which is preliminary data.</text>
</comment>